<dbReference type="Proteomes" id="UP001501444">
    <property type="component" value="Unassembled WGS sequence"/>
</dbReference>
<proteinExistence type="predicted"/>
<name>A0ABP5THQ3_9ACTN</name>
<keyword evidence="3" id="KW-1185">Reference proteome</keyword>
<evidence type="ECO:0000313" key="3">
    <source>
        <dbReference type="Proteomes" id="UP001501444"/>
    </source>
</evidence>
<reference evidence="3" key="1">
    <citation type="journal article" date="2019" name="Int. J. Syst. Evol. Microbiol.">
        <title>The Global Catalogue of Microorganisms (GCM) 10K type strain sequencing project: providing services to taxonomists for standard genome sequencing and annotation.</title>
        <authorList>
            <consortium name="The Broad Institute Genomics Platform"/>
            <consortium name="The Broad Institute Genome Sequencing Center for Infectious Disease"/>
            <person name="Wu L."/>
            <person name="Ma J."/>
        </authorList>
    </citation>
    <scope>NUCLEOTIDE SEQUENCE [LARGE SCALE GENOMIC DNA]</scope>
    <source>
        <strain evidence="3">JCM 3272</strain>
    </source>
</reference>
<feature type="compositionally biased region" description="Basic and acidic residues" evidence="1">
    <location>
        <begin position="13"/>
        <end position="24"/>
    </location>
</feature>
<sequence length="111" mass="11343">MTGGAGRPGQQRRIADEPRAERQYTGRADAAGADADRADRWLDAVQQELHLLAEAGEGRAGSAAAPAAGLPPAVAARLAQHAAAASTAAWHVRLTARADVVSCGVSVHASR</sequence>
<evidence type="ECO:0000313" key="2">
    <source>
        <dbReference type="EMBL" id="GAA2351676.1"/>
    </source>
</evidence>
<organism evidence="2 3">
    <name type="scientific">Dactylosporangium salmoneum</name>
    <dbReference type="NCBI Taxonomy" id="53361"/>
    <lineage>
        <taxon>Bacteria</taxon>
        <taxon>Bacillati</taxon>
        <taxon>Actinomycetota</taxon>
        <taxon>Actinomycetes</taxon>
        <taxon>Micromonosporales</taxon>
        <taxon>Micromonosporaceae</taxon>
        <taxon>Dactylosporangium</taxon>
    </lineage>
</organism>
<protein>
    <submittedName>
        <fullName evidence="2">Uncharacterized protein</fullName>
    </submittedName>
</protein>
<comment type="caution">
    <text evidence="2">The sequence shown here is derived from an EMBL/GenBank/DDBJ whole genome shotgun (WGS) entry which is preliminary data.</text>
</comment>
<evidence type="ECO:0000256" key="1">
    <source>
        <dbReference type="SAM" id="MobiDB-lite"/>
    </source>
</evidence>
<accession>A0ABP5THQ3</accession>
<gene>
    <name evidence="2" type="ORF">GCM10010170_041940</name>
</gene>
<dbReference type="EMBL" id="BAAARV010000031">
    <property type="protein sequence ID" value="GAA2351676.1"/>
    <property type="molecule type" value="Genomic_DNA"/>
</dbReference>
<feature type="region of interest" description="Disordered" evidence="1">
    <location>
        <begin position="1"/>
        <end position="35"/>
    </location>
</feature>